<feature type="domain" description="DNA-directed DNA polymerase family A palm" evidence="19">
    <location>
        <begin position="655"/>
        <end position="862"/>
    </location>
</feature>
<evidence type="ECO:0000256" key="16">
    <source>
        <dbReference type="RuleBase" id="RU004460"/>
    </source>
</evidence>
<dbReference type="SUPFAM" id="SSF56672">
    <property type="entry name" value="DNA/RNA polymerases"/>
    <property type="match status" value="1"/>
</dbReference>
<dbReference type="Gene3D" id="1.20.1060.10">
    <property type="entry name" value="Taq DNA Polymerase, Chain T, domain 4"/>
    <property type="match status" value="1"/>
</dbReference>
<keyword evidence="10 16" id="KW-0269">Exonuclease</keyword>
<keyword evidence="13 16" id="KW-0234">DNA repair</keyword>
<evidence type="ECO:0000256" key="14">
    <source>
        <dbReference type="ARBA" id="ARBA00049244"/>
    </source>
</evidence>
<dbReference type="EMBL" id="CP014672">
    <property type="protein sequence ID" value="ANW98364.1"/>
    <property type="molecule type" value="Genomic_DNA"/>
</dbReference>
<dbReference type="InterPro" id="IPR012337">
    <property type="entry name" value="RNaseH-like_sf"/>
</dbReference>
<feature type="domain" description="3'-5' exonuclease" evidence="17">
    <location>
        <begin position="309"/>
        <end position="488"/>
    </location>
</feature>
<dbReference type="CDD" id="cd08637">
    <property type="entry name" value="DNA_pol_A_pol_I_C"/>
    <property type="match status" value="1"/>
</dbReference>
<dbReference type="CDD" id="cd09898">
    <property type="entry name" value="H3TH_53EXO"/>
    <property type="match status" value="1"/>
</dbReference>
<dbReference type="SMART" id="SM00279">
    <property type="entry name" value="HhH2"/>
    <property type="match status" value="1"/>
</dbReference>
<dbReference type="FunFam" id="3.40.50.1010:FF:000001">
    <property type="entry name" value="DNA polymerase I"/>
    <property type="match status" value="1"/>
</dbReference>
<comment type="subunit">
    <text evidence="16">Single-chain monomer with multiple functions.</text>
</comment>
<dbReference type="Pfam" id="PF01367">
    <property type="entry name" value="5_3_exonuc"/>
    <property type="match status" value="1"/>
</dbReference>
<dbReference type="Pfam" id="PF00476">
    <property type="entry name" value="DNA_pol_A"/>
    <property type="match status" value="1"/>
</dbReference>
<dbReference type="GO" id="GO:0003887">
    <property type="term" value="F:DNA-directed DNA polymerase activity"/>
    <property type="evidence" value="ECO:0007669"/>
    <property type="project" value="UniProtKB-UniRule"/>
</dbReference>
<dbReference type="FunFam" id="1.20.1060.10:FF:000001">
    <property type="entry name" value="DNA polymerase I"/>
    <property type="match status" value="1"/>
</dbReference>
<comment type="catalytic activity">
    <reaction evidence="14 16">
        <text>DNA(n) + a 2'-deoxyribonucleoside 5'-triphosphate = DNA(n+1) + diphosphate</text>
        <dbReference type="Rhea" id="RHEA:22508"/>
        <dbReference type="Rhea" id="RHEA-COMP:17339"/>
        <dbReference type="Rhea" id="RHEA-COMP:17340"/>
        <dbReference type="ChEBI" id="CHEBI:33019"/>
        <dbReference type="ChEBI" id="CHEBI:61560"/>
        <dbReference type="ChEBI" id="CHEBI:173112"/>
        <dbReference type="EC" id="2.7.7.7"/>
    </reaction>
</comment>
<evidence type="ECO:0000259" key="18">
    <source>
        <dbReference type="SMART" id="SM00475"/>
    </source>
</evidence>
<dbReference type="EC" id="2.7.7.7" evidence="2 15"/>
<dbReference type="SUPFAM" id="SSF47807">
    <property type="entry name" value="5' to 3' exonuclease, C-terminal subdomain"/>
    <property type="match status" value="1"/>
</dbReference>
<dbReference type="InterPro" id="IPR036397">
    <property type="entry name" value="RNaseH_sf"/>
</dbReference>
<dbReference type="PANTHER" id="PTHR10133:SF27">
    <property type="entry name" value="DNA POLYMERASE NU"/>
    <property type="match status" value="1"/>
</dbReference>
<dbReference type="SUPFAM" id="SSF53098">
    <property type="entry name" value="Ribonuclease H-like"/>
    <property type="match status" value="1"/>
</dbReference>
<dbReference type="GO" id="GO:0008408">
    <property type="term" value="F:3'-5' exonuclease activity"/>
    <property type="evidence" value="ECO:0007669"/>
    <property type="project" value="UniProtKB-UniRule"/>
</dbReference>
<dbReference type="FunFam" id="1.10.150.20:FF:000002">
    <property type="entry name" value="DNA polymerase I"/>
    <property type="match status" value="1"/>
</dbReference>
<dbReference type="InterPro" id="IPR019760">
    <property type="entry name" value="DNA-dir_DNA_pol_A_CS"/>
</dbReference>
<dbReference type="InterPro" id="IPR008918">
    <property type="entry name" value="HhH2"/>
</dbReference>
<keyword evidence="7" id="KW-0540">Nuclease</keyword>
<evidence type="ECO:0000256" key="10">
    <source>
        <dbReference type="ARBA" id="ARBA00022839"/>
    </source>
</evidence>
<evidence type="ECO:0000259" key="19">
    <source>
        <dbReference type="SMART" id="SM00482"/>
    </source>
</evidence>
<dbReference type="Pfam" id="PF02739">
    <property type="entry name" value="5_3_exonuc_N"/>
    <property type="match status" value="1"/>
</dbReference>
<dbReference type="GO" id="GO:0008409">
    <property type="term" value="F:5'-3' exonuclease activity"/>
    <property type="evidence" value="ECO:0007669"/>
    <property type="project" value="UniProtKB-UniRule"/>
</dbReference>
<evidence type="ECO:0000256" key="8">
    <source>
        <dbReference type="ARBA" id="ARBA00022763"/>
    </source>
</evidence>
<proteinExistence type="inferred from homology"/>
<evidence type="ECO:0000256" key="12">
    <source>
        <dbReference type="ARBA" id="ARBA00023125"/>
    </source>
</evidence>
<keyword evidence="4 16" id="KW-0808">Transferase</keyword>
<dbReference type="PANTHER" id="PTHR10133">
    <property type="entry name" value="DNA POLYMERASE I"/>
    <property type="match status" value="1"/>
</dbReference>
<dbReference type="InterPro" id="IPR020045">
    <property type="entry name" value="DNA_polI_H3TH"/>
</dbReference>
<dbReference type="NCBIfam" id="NF004397">
    <property type="entry name" value="PRK05755.1"/>
    <property type="match status" value="1"/>
</dbReference>
<evidence type="ECO:0000256" key="5">
    <source>
        <dbReference type="ARBA" id="ARBA00022695"/>
    </source>
</evidence>
<dbReference type="AlphaFoldDB" id="A0A1B1YC82"/>
<keyword evidence="9 16" id="KW-0378">Hydrolase</keyword>
<evidence type="ECO:0000256" key="6">
    <source>
        <dbReference type="ARBA" id="ARBA00022705"/>
    </source>
</evidence>
<dbReference type="Proteomes" id="UP000092971">
    <property type="component" value="Chromosome"/>
</dbReference>
<dbReference type="InterPro" id="IPR020046">
    <property type="entry name" value="5-3_exonucl_a-hlix_arch_N"/>
</dbReference>
<dbReference type="CDD" id="cd06140">
    <property type="entry name" value="DNA_polA_I_Bacillus_like_exo"/>
    <property type="match status" value="1"/>
</dbReference>
<keyword evidence="6 16" id="KW-0235">DNA replication</keyword>
<dbReference type="Gene3D" id="3.30.70.370">
    <property type="match status" value="1"/>
</dbReference>
<feature type="domain" description="5'-3' exonuclease" evidence="18">
    <location>
        <begin position="1"/>
        <end position="267"/>
    </location>
</feature>
<evidence type="ECO:0000313" key="20">
    <source>
        <dbReference type="EMBL" id="ANW98364.1"/>
    </source>
</evidence>
<keyword evidence="12 16" id="KW-0238">DNA-binding</keyword>
<reference evidence="20 21" key="1">
    <citation type="submission" date="2016-02" db="EMBL/GenBank/DDBJ databases">
        <title>Comparison of Clostridium stercorarium subspecies using comparative genomics and transcriptomics.</title>
        <authorList>
            <person name="Schellenberg J."/>
            <person name="Thallinger G."/>
            <person name="Levin D.B."/>
            <person name="Zhang X."/>
            <person name="Alvare G."/>
            <person name="Fristensky B."/>
            <person name="Sparling R."/>
        </authorList>
    </citation>
    <scope>NUCLEOTIDE SEQUENCE [LARGE SCALE GENOMIC DNA]</scope>
    <source>
        <strain evidence="20 21">DSM 2910</strain>
    </source>
</reference>
<evidence type="ECO:0000256" key="11">
    <source>
        <dbReference type="ARBA" id="ARBA00022932"/>
    </source>
</evidence>
<evidence type="ECO:0000259" key="17">
    <source>
        <dbReference type="SMART" id="SM00474"/>
    </source>
</evidence>
<keyword evidence="11 16" id="KW-0239">DNA-directed DNA polymerase</keyword>
<dbReference type="InterPro" id="IPR018320">
    <property type="entry name" value="DNA_polymerase_1"/>
</dbReference>
<dbReference type="GO" id="GO:0003677">
    <property type="term" value="F:DNA binding"/>
    <property type="evidence" value="ECO:0007669"/>
    <property type="project" value="UniProtKB-UniRule"/>
</dbReference>
<dbReference type="RefSeq" id="WP_015358653.1">
    <property type="nucleotide sequence ID" value="NZ_CP014672.1"/>
</dbReference>
<dbReference type="CDD" id="cd09859">
    <property type="entry name" value="PIN_53EXO"/>
    <property type="match status" value="1"/>
</dbReference>
<dbReference type="Pfam" id="PF01612">
    <property type="entry name" value="DNA_pol_A_exo1"/>
    <property type="match status" value="1"/>
</dbReference>
<sequence length="898" mass="101655">MNPKIILIDGNSILNRGFYALSGRSMLTTSTGLYTNAVFAFVNILNKYIEEENPDYIAVAFDLRAKTFRHGLYEGYKAQRKGMPDELAMQIPLAKEVLRAMNIAIIEHEGYEADDIIGSLSLKAEKENFDVIILTGDRDSFQLISDRVKVILPSTKAGKTETNVYDKQAIIDKYGVLPHQLIDVKGLMGDSSDNIPGVPGVGEKTALSLISAYGTLEGVYEHIDEIKQPKLKASLIEYKDQAFLSRKLGTIVRNLELCASLEDLKRKEINRKELLNVFRKLEFESIISKMNLASAEVTELPPAPEELKITHISAAEDLKKWIAYLLNQKNISVLQLIDREDSYSSRLSGLALCTGDEVFYIETGTALPENLIATELKELWQNENIHKIGHNIKEFITWLLKHDVELNGLYFDTMIAEYLIDSIRNGYPIASLSHKYLNRSVPSLDELLGKGKGAKKYSEIPPERLKDYSAYNVKAIFDIWPMQKKVLQENRQEELFNDIELPLITVLASMEYHGFKVDAAKLHEYGEVLLSRIKDLEKVIYMLAGEEFNINSTKQLGTILFEKLKLPVVKSTKTGYSTDVEVLEELYYKHDIIPCIIEYRQLTKLYTTYAEGLEKVINPVTGKIHSSFNQTVTATGRISSTEPNLQNIPVRHEMGREIRKAFIPSSENAVFVDADYSQIELRVLAHITGDEALINAFVKGEDIHTATASLVFDVAPEDVTPELRRKAKAVNFGIVYGISDYGLARDLGITRKEAKRYIDDYFAKYPKVKTYVDEIVRVGQEQGYVETLFHRRRYLPELASKNFHQRSFGKRVAMNTPIQGTAADIIKIAMVKVYKALKESGLKSRLILQVHDELVIETFEDELETVKELVKKCMEEAVELSVPLVVDVSIGKNWYEAS</sequence>
<dbReference type="GO" id="GO:0006302">
    <property type="term" value="P:double-strand break repair"/>
    <property type="evidence" value="ECO:0007669"/>
    <property type="project" value="TreeGrafter"/>
</dbReference>
<dbReference type="InterPro" id="IPR002421">
    <property type="entry name" value="5-3_exonuclease"/>
</dbReference>
<dbReference type="InterPro" id="IPR036279">
    <property type="entry name" value="5-3_exonuclease_C_sf"/>
</dbReference>
<dbReference type="GO" id="GO:0006261">
    <property type="term" value="P:DNA-templated DNA replication"/>
    <property type="evidence" value="ECO:0007669"/>
    <property type="project" value="UniProtKB-UniRule"/>
</dbReference>
<dbReference type="FunFam" id="1.10.150.20:FF:000003">
    <property type="entry name" value="DNA polymerase I"/>
    <property type="match status" value="1"/>
</dbReference>
<accession>A0A1B1YC82</accession>
<dbReference type="Gene3D" id="1.10.150.20">
    <property type="entry name" value="5' to 3' exonuclease, C-terminal subdomain"/>
    <property type="match status" value="2"/>
</dbReference>
<evidence type="ECO:0000256" key="9">
    <source>
        <dbReference type="ARBA" id="ARBA00022801"/>
    </source>
</evidence>
<evidence type="ECO:0000256" key="13">
    <source>
        <dbReference type="ARBA" id="ARBA00023204"/>
    </source>
</evidence>
<evidence type="ECO:0000256" key="15">
    <source>
        <dbReference type="NCBIfam" id="TIGR00593"/>
    </source>
</evidence>
<dbReference type="SMART" id="SM00482">
    <property type="entry name" value="POLAc"/>
    <property type="match status" value="1"/>
</dbReference>
<dbReference type="Gene3D" id="3.30.420.10">
    <property type="entry name" value="Ribonuclease H-like superfamily/Ribonuclease H"/>
    <property type="match status" value="1"/>
</dbReference>
<dbReference type="NCBIfam" id="TIGR00593">
    <property type="entry name" value="pola"/>
    <property type="match status" value="1"/>
</dbReference>
<dbReference type="PROSITE" id="PS00447">
    <property type="entry name" value="DNA_POLYMERASE_A"/>
    <property type="match status" value="1"/>
</dbReference>
<dbReference type="SUPFAM" id="SSF88723">
    <property type="entry name" value="PIN domain-like"/>
    <property type="match status" value="1"/>
</dbReference>
<dbReference type="InterPro" id="IPR043502">
    <property type="entry name" value="DNA/RNA_pol_sf"/>
</dbReference>
<keyword evidence="8 16" id="KW-0227">DNA damage</keyword>
<evidence type="ECO:0000313" key="21">
    <source>
        <dbReference type="Proteomes" id="UP000092971"/>
    </source>
</evidence>
<evidence type="ECO:0000256" key="1">
    <source>
        <dbReference type="ARBA" id="ARBA00007705"/>
    </source>
</evidence>
<evidence type="ECO:0000256" key="4">
    <source>
        <dbReference type="ARBA" id="ARBA00022679"/>
    </source>
</evidence>
<dbReference type="Gene3D" id="3.40.50.1010">
    <property type="entry name" value="5'-nuclease"/>
    <property type="match status" value="1"/>
</dbReference>
<organism evidence="20 21">
    <name type="scientific">Thermoclostridium stercorarium subsp. thermolacticum DSM 2910</name>
    <dbReference type="NCBI Taxonomy" id="1121336"/>
    <lineage>
        <taxon>Bacteria</taxon>
        <taxon>Bacillati</taxon>
        <taxon>Bacillota</taxon>
        <taxon>Clostridia</taxon>
        <taxon>Eubacteriales</taxon>
        <taxon>Oscillospiraceae</taxon>
        <taxon>Thermoclostridium</taxon>
    </lineage>
</organism>
<dbReference type="InterPro" id="IPR002562">
    <property type="entry name" value="3'-5'_exonuclease_dom"/>
</dbReference>
<dbReference type="PRINTS" id="PR00868">
    <property type="entry name" value="DNAPOLI"/>
</dbReference>
<evidence type="ECO:0000256" key="7">
    <source>
        <dbReference type="ARBA" id="ARBA00022722"/>
    </source>
</evidence>
<dbReference type="InterPro" id="IPR002298">
    <property type="entry name" value="DNA_polymerase_A"/>
</dbReference>
<gene>
    <name evidence="16" type="primary">polA</name>
    <name evidence="20" type="ORF">CSTERTH_04570</name>
</gene>
<protein>
    <recommendedName>
        <fullName evidence="3 15">DNA polymerase I</fullName>
        <ecNumber evidence="2 15">2.7.7.7</ecNumber>
    </recommendedName>
</protein>
<comment type="function">
    <text evidence="16">In addition to polymerase activity, this DNA polymerase exhibits 3'-5' and 5'-3' exonuclease activity.</text>
</comment>
<evidence type="ECO:0000256" key="3">
    <source>
        <dbReference type="ARBA" id="ARBA00020311"/>
    </source>
</evidence>
<comment type="similarity">
    <text evidence="1 16">Belongs to the DNA polymerase type-A family.</text>
</comment>
<dbReference type="InterPro" id="IPR001098">
    <property type="entry name" value="DNA-dir_DNA_pol_A_palm_dom"/>
</dbReference>
<dbReference type="SMART" id="SM00475">
    <property type="entry name" value="53EXOc"/>
    <property type="match status" value="1"/>
</dbReference>
<name>A0A1B1YC82_THEST</name>
<dbReference type="InterPro" id="IPR029060">
    <property type="entry name" value="PIN-like_dom_sf"/>
</dbReference>
<dbReference type="OrthoDB" id="9806424at2"/>
<dbReference type="SMART" id="SM00474">
    <property type="entry name" value="35EXOc"/>
    <property type="match status" value="1"/>
</dbReference>
<keyword evidence="5 16" id="KW-0548">Nucleotidyltransferase</keyword>
<evidence type="ECO:0000256" key="2">
    <source>
        <dbReference type="ARBA" id="ARBA00012417"/>
    </source>
</evidence>